<keyword evidence="3" id="KW-0862">Zinc</keyword>
<proteinExistence type="inferred from homology"/>
<dbReference type="FunFam" id="2.30.30.40:FF:000009">
    <property type="entry name" value="Breast cancer anti-estrogen resistance 1"/>
    <property type="match status" value="1"/>
</dbReference>
<comment type="catalytic activity">
    <reaction evidence="3">
        <text>a 5-methyl-2'-deoxycytidine in DNA + 2-oxoglutarate + O2 = a 5-hydroxymethyl-2'-deoxycytidine in DNA + succinate + CO2</text>
        <dbReference type="Rhea" id="RHEA:52636"/>
        <dbReference type="Rhea" id="RHEA-COMP:11370"/>
        <dbReference type="Rhea" id="RHEA-COMP:13315"/>
        <dbReference type="ChEBI" id="CHEBI:15379"/>
        <dbReference type="ChEBI" id="CHEBI:16526"/>
        <dbReference type="ChEBI" id="CHEBI:16810"/>
        <dbReference type="ChEBI" id="CHEBI:30031"/>
        <dbReference type="ChEBI" id="CHEBI:85454"/>
        <dbReference type="ChEBI" id="CHEBI:136731"/>
        <dbReference type="EC" id="1.14.11.80"/>
    </reaction>
</comment>
<reference evidence="5 6" key="1">
    <citation type="submission" date="2024-05" db="EMBL/GenBank/DDBJ databases">
        <title>Culex pipiens pipiens assembly and annotation.</title>
        <authorList>
            <person name="Alout H."/>
            <person name="Durand T."/>
        </authorList>
    </citation>
    <scope>NUCLEOTIDE SEQUENCE [LARGE SCALE GENOMIC DNA]</scope>
    <source>
        <strain evidence="5">HA-2024</strain>
        <tissue evidence="5">Whole body</tissue>
    </source>
</reference>
<feature type="domain" description="SH3" evidence="4">
    <location>
        <begin position="35"/>
        <end position="100"/>
    </location>
</feature>
<evidence type="ECO:0000313" key="5">
    <source>
        <dbReference type="EMBL" id="KAL1400374.1"/>
    </source>
</evidence>
<keyword evidence="1 2" id="KW-0728">SH3 domain</keyword>
<dbReference type="SUPFAM" id="SSF50044">
    <property type="entry name" value="SH3-domain"/>
    <property type="match status" value="1"/>
</dbReference>
<dbReference type="InterPro" id="IPR040175">
    <property type="entry name" value="TET1/2/3"/>
</dbReference>
<dbReference type="EMBL" id="JBEHCU010005267">
    <property type="protein sequence ID" value="KAL1400374.1"/>
    <property type="molecule type" value="Genomic_DNA"/>
</dbReference>
<evidence type="ECO:0000256" key="1">
    <source>
        <dbReference type="ARBA" id="ARBA00022443"/>
    </source>
</evidence>
<accession>A0ABD1DKV5</accession>
<dbReference type="PANTHER" id="PTHR23358:SF6">
    <property type="entry name" value="METHYLCYTOSINE DIOXYGENASE TET"/>
    <property type="match status" value="1"/>
</dbReference>
<evidence type="ECO:0000313" key="6">
    <source>
        <dbReference type="Proteomes" id="UP001562425"/>
    </source>
</evidence>
<keyword evidence="6" id="KW-1185">Reference proteome</keyword>
<evidence type="ECO:0000256" key="2">
    <source>
        <dbReference type="PROSITE-ProRule" id="PRU00192"/>
    </source>
</evidence>
<dbReference type="GO" id="GO:0070579">
    <property type="term" value="F:DNA 5-methylcytosine dioxygenase activity"/>
    <property type="evidence" value="ECO:0007669"/>
    <property type="project" value="UniProtKB-UniRule"/>
</dbReference>
<comment type="caution">
    <text evidence="5">The sequence shown here is derived from an EMBL/GenBank/DDBJ whole genome shotgun (WGS) entry which is preliminary data.</text>
</comment>
<dbReference type="Pfam" id="PF00018">
    <property type="entry name" value="SH3_1"/>
    <property type="match status" value="1"/>
</dbReference>
<dbReference type="GO" id="GO:0008270">
    <property type="term" value="F:zinc ion binding"/>
    <property type="evidence" value="ECO:0007669"/>
    <property type="project" value="UniProtKB-UniRule"/>
</dbReference>
<dbReference type="PROSITE" id="PS50002">
    <property type="entry name" value="SH3"/>
    <property type="match status" value="1"/>
</dbReference>
<evidence type="ECO:0000259" key="4">
    <source>
        <dbReference type="PROSITE" id="PS50002"/>
    </source>
</evidence>
<dbReference type="GO" id="GO:0141166">
    <property type="term" value="P:chromosomal 5-methylcytosine DNA demethylation pathway"/>
    <property type="evidence" value="ECO:0007669"/>
    <property type="project" value="UniProtKB-UniRule"/>
</dbReference>
<dbReference type="SMART" id="SM00326">
    <property type="entry name" value="SH3"/>
    <property type="match status" value="1"/>
</dbReference>
<gene>
    <name evidence="5" type="ORF">pipiens_002078</name>
</gene>
<keyword evidence="3" id="KW-0560">Oxidoreductase</keyword>
<dbReference type="InterPro" id="IPR036028">
    <property type="entry name" value="SH3-like_dom_sf"/>
</dbReference>
<dbReference type="InterPro" id="IPR001452">
    <property type="entry name" value="SH3_domain"/>
</dbReference>
<comment type="function">
    <text evidence="3">Dioxygenase that catalyzes the conversion of the modified genomic base 5-methylcytosine (5mC) into 5-hydroxymethylcytosine (5hmC) and plays a key role in epigenetic chromatin reprogramming during embryonic development.</text>
</comment>
<comment type="catalytic activity">
    <reaction evidence="3">
        <text>a 5-hydroxymethyl-2'-deoxycytidine in DNA + 2-oxoglutarate + O2 = a 5-formyl-2'-deoxycytidine in DNA + succinate + CO2 + H2O</text>
        <dbReference type="Rhea" id="RHEA:53828"/>
        <dbReference type="Rhea" id="RHEA-COMP:13315"/>
        <dbReference type="Rhea" id="RHEA-COMP:13656"/>
        <dbReference type="ChEBI" id="CHEBI:15377"/>
        <dbReference type="ChEBI" id="CHEBI:15379"/>
        <dbReference type="ChEBI" id="CHEBI:16526"/>
        <dbReference type="ChEBI" id="CHEBI:16810"/>
        <dbReference type="ChEBI" id="CHEBI:30031"/>
        <dbReference type="ChEBI" id="CHEBI:136731"/>
        <dbReference type="ChEBI" id="CHEBI:137731"/>
        <dbReference type="EC" id="1.14.11.80"/>
    </reaction>
</comment>
<comment type="cofactor">
    <cofactor evidence="3">
        <name>Fe(2+)</name>
        <dbReference type="ChEBI" id="CHEBI:29033"/>
    </cofactor>
    <text evidence="3">Binds 1 Fe(2+) ion per subunit.</text>
</comment>
<name>A0ABD1DKV5_CULPP</name>
<comment type="catalytic activity">
    <reaction evidence="3">
        <text>a 5-formyl-2'-deoxycytidine in DNA + 2-oxoglutarate + O2 = a 5-carboxyl-2'-deoxycytidine in DNA + succinate + CO2 + H(+)</text>
        <dbReference type="Rhea" id="RHEA:53832"/>
        <dbReference type="Rhea" id="RHEA-COMP:13656"/>
        <dbReference type="Rhea" id="RHEA-COMP:13657"/>
        <dbReference type="ChEBI" id="CHEBI:15378"/>
        <dbReference type="ChEBI" id="CHEBI:15379"/>
        <dbReference type="ChEBI" id="CHEBI:16526"/>
        <dbReference type="ChEBI" id="CHEBI:16810"/>
        <dbReference type="ChEBI" id="CHEBI:30031"/>
        <dbReference type="ChEBI" id="CHEBI:137731"/>
        <dbReference type="ChEBI" id="CHEBI:137732"/>
        <dbReference type="EC" id="1.14.11.80"/>
    </reaction>
</comment>
<keyword evidence="3" id="KW-0223">Dioxygenase</keyword>
<dbReference type="Proteomes" id="UP001562425">
    <property type="component" value="Unassembled WGS sequence"/>
</dbReference>
<evidence type="ECO:0000256" key="3">
    <source>
        <dbReference type="RuleBase" id="RU367064"/>
    </source>
</evidence>
<protein>
    <recommendedName>
        <fullName evidence="3">Methylcytosine dioxygenase TET</fullName>
        <ecNumber evidence="3">1.14.11.80</ecNumber>
    </recommendedName>
</protein>
<dbReference type="EC" id="1.14.11.80" evidence="3"/>
<comment type="similarity">
    <text evidence="3">Belongs to the TET family.</text>
</comment>
<comment type="cofactor">
    <cofactor evidence="3">
        <name>Zn(2+)</name>
        <dbReference type="ChEBI" id="CHEBI:29105"/>
    </cofactor>
    <text evidence="3">The zinc ions have a structural role.</text>
</comment>
<keyword evidence="3" id="KW-0479">Metal-binding</keyword>
<organism evidence="5 6">
    <name type="scientific">Culex pipiens pipiens</name>
    <name type="common">Northern house mosquito</name>
    <dbReference type="NCBI Taxonomy" id="38569"/>
    <lineage>
        <taxon>Eukaryota</taxon>
        <taxon>Metazoa</taxon>
        <taxon>Ecdysozoa</taxon>
        <taxon>Arthropoda</taxon>
        <taxon>Hexapoda</taxon>
        <taxon>Insecta</taxon>
        <taxon>Pterygota</taxon>
        <taxon>Neoptera</taxon>
        <taxon>Endopterygota</taxon>
        <taxon>Diptera</taxon>
        <taxon>Nematocera</taxon>
        <taxon>Culicoidea</taxon>
        <taxon>Culicidae</taxon>
        <taxon>Culicinae</taxon>
        <taxon>Culicini</taxon>
        <taxon>Culex</taxon>
        <taxon>Culex</taxon>
    </lineage>
</organism>
<dbReference type="PANTHER" id="PTHR23358">
    <property type="entry name" value="METHYLCYTOSINE DIOXYGENASE TET"/>
    <property type="match status" value="1"/>
</dbReference>
<dbReference type="Gene3D" id="2.30.30.40">
    <property type="entry name" value="SH3 Domains"/>
    <property type="match status" value="1"/>
</dbReference>
<sequence>MPHPMSPQSPTPTLLSSSRGSSFLVEYDYDEPKPAKKLLAKAIYDNIAESTDELAFRKGDILTVIETDTSDLKGWWLCQLRGRQVAIALPHGSVVIECAKLEMHSTTAVKKPNRLNPTRMTLIFYQHRNLNRPKHGIAEWAEKMRLKKLGLAVNDPIDDKDMLLDDIKAEPLDELHHMRHIGDEHDMMDVEYSGV</sequence>
<keyword evidence="3" id="KW-0408">Iron</keyword>
<dbReference type="AlphaFoldDB" id="A0ABD1DKV5"/>
<dbReference type="GO" id="GO:0005634">
    <property type="term" value="C:nucleus"/>
    <property type="evidence" value="ECO:0007669"/>
    <property type="project" value="UniProtKB-UniRule"/>
</dbReference>